<reference evidence="2" key="1">
    <citation type="journal article" date="2021" name="Proc. Natl. Acad. Sci. U.S.A.">
        <title>Three genomes in the algal genus Volvox reveal the fate of a haploid sex-determining region after a transition to homothallism.</title>
        <authorList>
            <person name="Yamamoto K."/>
            <person name="Hamaji T."/>
            <person name="Kawai-Toyooka H."/>
            <person name="Matsuzaki R."/>
            <person name="Takahashi F."/>
            <person name="Nishimura Y."/>
            <person name="Kawachi M."/>
            <person name="Noguchi H."/>
            <person name="Minakuchi Y."/>
            <person name="Umen J.G."/>
            <person name="Toyoda A."/>
            <person name="Nozaki H."/>
        </authorList>
    </citation>
    <scope>NUCLEOTIDE SEQUENCE</scope>
    <source>
        <strain evidence="2">NIES-3785</strain>
    </source>
</reference>
<dbReference type="EMBL" id="BNCQ01000018">
    <property type="protein sequence ID" value="GIM05441.1"/>
    <property type="molecule type" value="Genomic_DNA"/>
</dbReference>
<sequence length="249" mass="26615">ASARLLPSARGAALTGRSRRRLQPILEHAGSSGGVGRAFDPFGADLASEPTPEQTHQPPSALPGTWKVAQKRHQLSGKLARTPAPGGHDQDGTNGIGSSATATQQYGSCDTSHYVATVQEANAATAVHHEHRTTSEARVGDACARRRPYGMSRPGEIDTEYDDEMYEQMYDYLEQHLSAQHASEQGVTMYDNHEYDNFVDGDAERGQVGLSGRTSGGWTKGTAATVADAKYDILAGGGGLEDEERSDEE</sequence>
<feature type="non-terminal residue" evidence="2">
    <location>
        <position position="249"/>
    </location>
</feature>
<evidence type="ECO:0000256" key="1">
    <source>
        <dbReference type="SAM" id="MobiDB-lite"/>
    </source>
</evidence>
<protein>
    <submittedName>
        <fullName evidence="2">Uncharacterized protein</fullName>
    </submittedName>
</protein>
<accession>A0A8J4LP92</accession>
<feature type="non-terminal residue" evidence="2">
    <location>
        <position position="1"/>
    </location>
</feature>
<gene>
    <name evidence="2" type="ORF">Vretimale_9873</name>
</gene>
<dbReference type="AlphaFoldDB" id="A0A8J4LP92"/>
<feature type="region of interest" description="Disordered" evidence="1">
    <location>
        <begin position="1"/>
        <end position="63"/>
    </location>
</feature>
<comment type="caution">
    <text evidence="2">The sequence shown here is derived from an EMBL/GenBank/DDBJ whole genome shotgun (WGS) entry which is preliminary data.</text>
</comment>
<name>A0A8J4LP92_9CHLO</name>
<evidence type="ECO:0000313" key="3">
    <source>
        <dbReference type="Proteomes" id="UP000722791"/>
    </source>
</evidence>
<organism evidence="2 3">
    <name type="scientific">Volvox reticuliferus</name>
    <dbReference type="NCBI Taxonomy" id="1737510"/>
    <lineage>
        <taxon>Eukaryota</taxon>
        <taxon>Viridiplantae</taxon>
        <taxon>Chlorophyta</taxon>
        <taxon>core chlorophytes</taxon>
        <taxon>Chlorophyceae</taxon>
        <taxon>CS clade</taxon>
        <taxon>Chlamydomonadales</taxon>
        <taxon>Volvocaceae</taxon>
        <taxon>Volvox</taxon>
    </lineage>
</organism>
<feature type="region of interest" description="Disordered" evidence="1">
    <location>
        <begin position="78"/>
        <end position="99"/>
    </location>
</feature>
<evidence type="ECO:0000313" key="2">
    <source>
        <dbReference type="EMBL" id="GIM05441.1"/>
    </source>
</evidence>
<proteinExistence type="predicted"/>
<dbReference type="Proteomes" id="UP000722791">
    <property type="component" value="Unassembled WGS sequence"/>
</dbReference>